<protein>
    <submittedName>
        <fullName evidence="5">Sugar transferase</fullName>
    </submittedName>
</protein>
<keyword evidence="5" id="KW-0808">Transferase</keyword>
<name>Q1YFT7_AURMS</name>
<dbReference type="GO" id="GO:0000271">
    <property type="term" value="P:polysaccharide biosynthetic process"/>
    <property type="evidence" value="ECO:0007669"/>
    <property type="project" value="UniProtKB-KW"/>
</dbReference>
<evidence type="ECO:0000313" key="5">
    <source>
        <dbReference type="EMBL" id="EAS48886.1"/>
    </source>
</evidence>
<dbReference type="OrthoDB" id="9808602at2"/>
<keyword evidence="3" id="KW-0472">Membrane</keyword>
<organism evidence="5 6">
    <name type="scientific">Aurantimonas manganoxydans (strain ATCC BAA-1229 / DSM 21871 / SI85-9A1)</name>
    <dbReference type="NCBI Taxonomy" id="287752"/>
    <lineage>
        <taxon>Bacteria</taxon>
        <taxon>Pseudomonadati</taxon>
        <taxon>Pseudomonadota</taxon>
        <taxon>Alphaproteobacteria</taxon>
        <taxon>Hyphomicrobiales</taxon>
        <taxon>Aurantimonadaceae</taxon>
        <taxon>Aurantimonas</taxon>
    </lineage>
</organism>
<evidence type="ECO:0000256" key="3">
    <source>
        <dbReference type="SAM" id="Phobius"/>
    </source>
</evidence>
<feature type="domain" description="Bacterial sugar transferase" evidence="4">
    <location>
        <begin position="2"/>
        <end position="174"/>
    </location>
</feature>
<keyword evidence="6" id="KW-1185">Reference proteome</keyword>
<dbReference type="PANTHER" id="PTHR30576:SF10">
    <property type="entry name" value="SLL5057 PROTEIN"/>
    <property type="match status" value="1"/>
</dbReference>
<evidence type="ECO:0000256" key="2">
    <source>
        <dbReference type="ARBA" id="ARBA00023169"/>
    </source>
</evidence>
<evidence type="ECO:0000256" key="1">
    <source>
        <dbReference type="ARBA" id="ARBA00006464"/>
    </source>
</evidence>
<accession>Q1YFT7</accession>
<comment type="caution">
    <text evidence="5">The sequence shown here is derived from an EMBL/GenBank/DDBJ whole genome shotgun (WGS) entry which is preliminary data.</text>
</comment>
<evidence type="ECO:0000313" key="6">
    <source>
        <dbReference type="Proteomes" id="UP000000321"/>
    </source>
</evidence>
<dbReference type="EMBL" id="AAPJ01000006">
    <property type="protein sequence ID" value="EAS48886.1"/>
    <property type="molecule type" value="Genomic_DNA"/>
</dbReference>
<reference evidence="5 6" key="1">
    <citation type="journal article" date="2008" name="Appl. Environ. Microbiol.">
        <title>Genomic insights into Mn(II) oxidation by the marine alphaproteobacterium Aurantimonas sp. strain SI85-9A1.</title>
        <authorList>
            <person name="Dick G.J."/>
            <person name="Podell S."/>
            <person name="Johnson H.A."/>
            <person name="Rivera-Espinoza Y."/>
            <person name="Bernier-Latmani R."/>
            <person name="McCarthy J.K."/>
            <person name="Torpey J.W."/>
            <person name="Clement B.G."/>
            <person name="Gaasterland T."/>
            <person name="Tebo B.M."/>
        </authorList>
    </citation>
    <scope>NUCLEOTIDE SEQUENCE [LARGE SCALE GENOMIC DNA]</scope>
    <source>
        <strain evidence="5 6">SI85-9A1</strain>
    </source>
</reference>
<dbReference type="Proteomes" id="UP000000321">
    <property type="component" value="Unassembled WGS sequence"/>
</dbReference>
<gene>
    <name evidence="5" type="ORF">SI859A1_03092</name>
</gene>
<dbReference type="GO" id="GO:0016780">
    <property type="term" value="F:phosphotransferase activity, for other substituted phosphate groups"/>
    <property type="evidence" value="ECO:0007669"/>
    <property type="project" value="TreeGrafter"/>
</dbReference>
<keyword evidence="2" id="KW-0270">Exopolysaccharide synthesis</keyword>
<dbReference type="AlphaFoldDB" id="Q1YFT7"/>
<dbReference type="BioCyc" id="AURANTIMONAS:SI859A1_03092-MONOMER"/>
<keyword evidence="3" id="KW-1133">Transmembrane helix</keyword>
<dbReference type="Pfam" id="PF02397">
    <property type="entry name" value="Bac_transf"/>
    <property type="match status" value="1"/>
</dbReference>
<dbReference type="RefSeq" id="WP_009210907.1">
    <property type="nucleotide sequence ID" value="NZ_BBWP01000004.1"/>
</dbReference>
<comment type="similarity">
    <text evidence="1">Belongs to the bacterial sugar transferase family.</text>
</comment>
<dbReference type="InterPro" id="IPR003362">
    <property type="entry name" value="Bact_transf"/>
</dbReference>
<proteinExistence type="inferred from homology"/>
<dbReference type="HOGENOM" id="CLU_024920_1_4_5"/>
<evidence type="ECO:0000259" key="4">
    <source>
        <dbReference type="Pfam" id="PF02397"/>
    </source>
</evidence>
<dbReference type="PANTHER" id="PTHR30576">
    <property type="entry name" value="COLANIC BIOSYNTHESIS UDP-GLUCOSE LIPID CARRIER TRANSFERASE"/>
    <property type="match status" value="1"/>
</dbReference>
<feature type="transmembrane region" description="Helical" evidence="3">
    <location>
        <begin position="7"/>
        <end position="28"/>
    </location>
</feature>
<sequence>MKRLFDFTASLVGLVCLGWLIGLLAILVKRDSDGPGIYAQPRVGRDGAVFTCYKLRTMHRTTVSAASHETPASAVTALGRRLRALKLDELPQLWNVLKGEMSFVGPRPCLPSQTVLIEERGRRGVLAVRPGITGEAQVQGVDMSDPVRLAEIDAHYVKNRSFLGDLTLILQTVAGGGRGDRVRG</sequence>
<keyword evidence="3" id="KW-0812">Transmembrane</keyword>